<dbReference type="InterPro" id="IPR058660">
    <property type="entry name" value="WHD_DnaB"/>
</dbReference>
<dbReference type="Proteomes" id="UP000014136">
    <property type="component" value="Unassembled WGS sequence"/>
</dbReference>
<keyword evidence="6" id="KW-1185">Reference proteome</keyword>
<dbReference type="eggNOG" id="COG3611">
    <property type="taxonomic scope" value="Bacteria"/>
</dbReference>
<dbReference type="STRING" id="41997.RV16_GL002162"/>
<dbReference type="Pfam" id="PF25888">
    <property type="entry name" value="WHD_DnaB"/>
    <property type="match status" value="1"/>
</dbReference>
<dbReference type="InterPro" id="IPR006343">
    <property type="entry name" value="DnaB/C_C"/>
</dbReference>
<dbReference type="AlphaFoldDB" id="S0NXP5"/>
<reference evidence="5 6" key="1">
    <citation type="submission" date="2013-03" db="EMBL/GenBank/DDBJ databases">
        <title>The Genome Sequence of Enterococcus saccharolyticus ATCC_43076 (Illumina only assembly).</title>
        <authorList>
            <consortium name="The Broad Institute Genomics Platform"/>
            <consortium name="The Broad Institute Genome Sequencing Center for Infectious Disease"/>
            <person name="Earl A."/>
            <person name="Russ C."/>
            <person name="Gilmore M."/>
            <person name="Surin D."/>
            <person name="Walker B."/>
            <person name="Young S."/>
            <person name="Zeng Q."/>
            <person name="Gargeya S."/>
            <person name="Fitzgerald M."/>
            <person name="Haas B."/>
            <person name="Abouelleil A."/>
            <person name="Allen A.W."/>
            <person name="Alvarado L."/>
            <person name="Arachchi H.M."/>
            <person name="Berlin A.M."/>
            <person name="Chapman S.B."/>
            <person name="Gainer-Dewar J."/>
            <person name="Goldberg J."/>
            <person name="Griggs A."/>
            <person name="Gujja S."/>
            <person name="Hansen M."/>
            <person name="Howarth C."/>
            <person name="Imamovic A."/>
            <person name="Ireland A."/>
            <person name="Larimer J."/>
            <person name="McCowan C."/>
            <person name="Murphy C."/>
            <person name="Pearson M."/>
            <person name="Poon T.W."/>
            <person name="Priest M."/>
            <person name="Roberts A."/>
            <person name="Saif S."/>
            <person name="Shea T."/>
            <person name="Sisk P."/>
            <person name="Sykes S."/>
            <person name="Wortman J."/>
            <person name="Nusbaum C."/>
            <person name="Birren B."/>
        </authorList>
    </citation>
    <scope>NUCLEOTIDE SEQUENCE [LARGE SCALE GENOMIC DNA]</scope>
    <source>
        <strain evidence="5 6">ATCC 43076</strain>
    </source>
</reference>
<feature type="domain" description="DnaB/C C-terminal" evidence="3">
    <location>
        <begin position="319"/>
        <end position="394"/>
    </location>
</feature>
<evidence type="ECO:0000313" key="5">
    <source>
        <dbReference type="EMBL" id="EOT29122.1"/>
    </source>
</evidence>
<dbReference type="HOGENOM" id="CLU_040783_1_0_9"/>
<dbReference type="EMBL" id="AHYT01000004">
    <property type="protein sequence ID" value="EOT29122.1"/>
    <property type="molecule type" value="Genomic_DNA"/>
</dbReference>
<accession>S0NXP5</accession>
<organism evidence="5 6">
    <name type="scientific">Enterococcus saccharolyticus subsp. saccharolyticus ATCC 43076</name>
    <dbReference type="NCBI Taxonomy" id="1139996"/>
    <lineage>
        <taxon>Bacteria</taxon>
        <taxon>Bacillati</taxon>
        <taxon>Bacillota</taxon>
        <taxon>Bacilli</taxon>
        <taxon>Lactobacillales</taxon>
        <taxon>Enterococcaceae</taxon>
        <taxon>Enterococcus</taxon>
    </lineage>
</organism>
<evidence type="ECO:0000259" key="3">
    <source>
        <dbReference type="Pfam" id="PF07261"/>
    </source>
</evidence>
<evidence type="ECO:0000256" key="1">
    <source>
        <dbReference type="ARBA" id="ARBA00093462"/>
    </source>
</evidence>
<dbReference type="RefSeq" id="WP_016174872.1">
    <property type="nucleotide sequence ID" value="NZ_KE136389.1"/>
</dbReference>
<dbReference type="Pfam" id="PF07261">
    <property type="entry name" value="DnaB_2"/>
    <property type="match status" value="1"/>
</dbReference>
<comment type="similarity">
    <text evidence="1">Belongs to the DnaB/DnaD family.</text>
</comment>
<feature type="compositionally biased region" description="Basic and acidic residues" evidence="2">
    <location>
        <begin position="402"/>
        <end position="412"/>
    </location>
</feature>
<dbReference type="PATRIC" id="fig|1139996.3.peg.1057"/>
<name>S0NXP5_9ENTE</name>
<evidence type="ECO:0000259" key="4">
    <source>
        <dbReference type="Pfam" id="PF25888"/>
    </source>
</evidence>
<proteinExistence type="inferred from homology"/>
<feature type="domain" description="Replicative helicase loading/DNA remodeling protein DnaB N-terminal winged helix" evidence="4">
    <location>
        <begin position="9"/>
        <end position="248"/>
    </location>
</feature>
<feature type="region of interest" description="Disordered" evidence="2">
    <location>
        <begin position="402"/>
        <end position="424"/>
    </location>
</feature>
<sequence length="460" mass="53397">MNTAWDEVQPNHIYQVFKSLPLTKEGNDGLLYLYQPIIGAQALALYYALLGDEEDSFENEFAHIDMLNALNIGLPDFLKARKQLEGMGLLSVFMKEDLEFGRMFLYRLEEPLHPCAFFKDETYSFLLWSVIGERKFNQMVERFKPKTLDISSYQEITRPFTEVYGSINEESFMRKTAKLEQVAQAYNMPQTTGIQLDATQIDWEFLVNLAEKKYISRANFTADFNHQLLLYQNLYGFDEMELVDLMTEAVSFVDGKVNEKELAKVVTRYTKQTPQKKMGIYVSEDAETRRFNTLRQSGFSEPDIELIQMSEATAPADFLQAIKQEKHSFVTDSETWLLKSLIEKSPLANSVINVLMHYVLVVQNNSALQASFVNRIATNWSEMGIKSPEDAIKHVRQLVKESKEAKEKRETQRTNYRKPIRKETLPDWVDNPVEEVEDSEKQAAINQRLQDYLRRKEGEK</sequence>
<comment type="caution">
    <text evidence="5">The sequence shown here is derived from an EMBL/GenBank/DDBJ whole genome shotgun (WGS) entry which is preliminary data.</text>
</comment>
<evidence type="ECO:0000313" key="6">
    <source>
        <dbReference type="Proteomes" id="UP000014136"/>
    </source>
</evidence>
<evidence type="ECO:0000256" key="2">
    <source>
        <dbReference type="SAM" id="MobiDB-lite"/>
    </source>
</evidence>
<protein>
    <submittedName>
        <fullName evidence="5">Uncharacterized protein</fullName>
    </submittedName>
</protein>
<gene>
    <name evidence="5" type="ORF">OMQ_01074</name>
</gene>
<dbReference type="OrthoDB" id="2082007at2"/>